<dbReference type="EMBL" id="FNDU01000013">
    <property type="protein sequence ID" value="SDI87049.1"/>
    <property type="molecule type" value="Genomic_DNA"/>
</dbReference>
<protein>
    <recommendedName>
        <fullName evidence="4">YceG-like family protein</fullName>
    </recommendedName>
</protein>
<keyword evidence="3" id="KW-1185">Reference proteome</keyword>
<keyword evidence="1" id="KW-0812">Transmembrane</keyword>
<keyword evidence="1" id="KW-0472">Membrane</keyword>
<dbReference type="OrthoDB" id="2138957at2"/>
<dbReference type="STRING" id="930129.SAMN05216352_113105"/>
<evidence type="ECO:0000313" key="3">
    <source>
        <dbReference type="Proteomes" id="UP000199017"/>
    </source>
</evidence>
<proteinExistence type="predicted"/>
<feature type="transmembrane region" description="Helical" evidence="1">
    <location>
        <begin position="6"/>
        <end position="26"/>
    </location>
</feature>
<dbReference type="RefSeq" id="WP_091587192.1">
    <property type="nucleotide sequence ID" value="NZ_FNDU01000013.1"/>
</dbReference>
<sequence length="159" mass="18177">MNRKGVQIFAAGWFFAACIVCIYYFIFAPNTSAEPKNTSYQNAEKHSIQQMEEQEIITFLEAEGFTVLHNKEAEKLEQNKEPQQKEDSNDFPTHAVLHIEEGMNSNDAVSLLHQLNIIENIDTFKKELQNSEAATNIQAGFYKVNSDMTEKEIITKITK</sequence>
<dbReference type="Gene3D" id="3.30.1490.480">
    <property type="entry name" value="Endolytic murein transglycosylase"/>
    <property type="match status" value="1"/>
</dbReference>
<evidence type="ECO:0000313" key="2">
    <source>
        <dbReference type="EMBL" id="SDI87049.1"/>
    </source>
</evidence>
<dbReference type="AlphaFoldDB" id="A0A1G8P3H7"/>
<organism evidence="2 3">
    <name type="scientific">Alteribacillus bidgolensis</name>
    <dbReference type="NCBI Taxonomy" id="930129"/>
    <lineage>
        <taxon>Bacteria</taxon>
        <taxon>Bacillati</taxon>
        <taxon>Bacillota</taxon>
        <taxon>Bacilli</taxon>
        <taxon>Bacillales</taxon>
        <taxon>Bacillaceae</taxon>
        <taxon>Alteribacillus</taxon>
    </lineage>
</organism>
<accession>A0A1G8P3H7</accession>
<gene>
    <name evidence="2" type="ORF">SAMN05216352_113105</name>
</gene>
<reference evidence="2 3" key="1">
    <citation type="submission" date="2016-10" db="EMBL/GenBank/DDBJ databases">
        <authorList>
            <person name="de Groot N.N."/>
        </authorList>
    </citation>
    <scope>NUCLEOTIDE SEQUENCE [LARGE SCALE GENOMIC DNA]</scope>
    <source>
        <strain evidence="3">P4B,CCM 7963,CECT 7998,DSM 25260,IBRC-M 10614,KCTC 13821</strain>
    </source>
</reference>
<name>A0A1G8P3H7_9BACI</name>
<evidence type="ECO:0008006" key="4">
    <source>
        <dbReference type="Google" id="ProtNLM"/>
    </source>
</evidence>
<dbReference type="PROSITE" id="PS51257">
    <property type="entry name" value="PROKAR_LIPOPROTEIN"/>
    <property type="match status" value="1"/>
</dbReference>
<evidence type="ECO:0000256" key="1">
    <source>
        <dbReference type="SAM" id="Phobius"/>
    </source>
</evidence>
<dbReference type="Proteomes" id="UP000199017">
    <property type="component" value="Unassembled WGS sequence"/>
</dbReference>
<keyword evidence="1" id="KW-1133">Transmembrane helix</keyword>